<dbReference type="AlphaFoldDB" id="A0A150PBK4"/>
<feature type="compositionally biased region" description="Basic and acidic residues" evidence="1">
    <location>
        <begin position="77"/>
        <end position="97"/>
    </location>
</feature>
<feature type="region of interest" description="Disordered" evidence="1">
    <location>
        <begin position="76"/>
        <end position="97"/>
    </location>
</feature>
<evidence type="ECO:0000259" key="2">
    <source>
        <dbReference type="Pfam" id="PF02591"/>
    </source>
</evidence>
<proteinExistence type="predicted"/>
<accession>A0A150PBK4</accession>
<dbReference type="InterPro" id="IPR003743">
    <property type="entry name" value="Zf-RING_7"/>
</dbReference>
<evidence type="ECO:0000313" key="3">
    <source>
        <dbReference type="EMBL" id="KYF53073.1"/>
    </source>
</evidence>
<sequence length="251" mass="28736">MSIREQIAFLEELSAIDSDIRRIDEQLDKQRGSLEGMRSELKRLEERLKADRETLAAMEKTRSELVVELRQMSTQIERSREKLQRSRNERESNAAQREIEELRKLHRDREEEIERLNTASEGARGAIDQAEAKRVELAGAIDGSAPGTQASLAALEAERAQRAEARQQVVSKLPVVLYRRYESIRTRRPVAIARTYDGTCLGCHLSVPPMMFQKMRRQEEFERCPNCNRILYYMPPEPAPGSSPAADPSRA</sequence>
<name>A0A150PBK4_SORCE</name>
<protein>
    <recommendedName>
        <fullName evidence="2">C4-type zinc ribbon domain-containing protein</fullName>
    </recommendedName>
</protein>
<feature type="domain" description="C4-type zinc ribbon" evidence="2">
    <location>
        <begin position="199"/>
        <end position="231"/>
    </location>
</feature>
<evidence type="ECO:0000313" key="4">
    <source>
        <dbReference type="Proteomes" id="UP000075604"/>
    </source>
</evidence>
<dbReference type="EMBL" id="JELX01003176">
    <property type="protein sequence ID" value="KYF53073.1"/>
    <property type="molecule type" value="Genomic_DNA"/>
</dbReference>
<dbReference type="Gene3D" id="1.10.287.1490">
    <property type="match status" value="1"/>
</dbReference>
<dbReference type="Proteomes" id="UP000075604">
    <property type="component" value="Unassembled WGS sequence"/>
</dbReference>
<comment type="caution">
    <text evidence="3">The sequence shown here is derived from an EMBL/GenBank/DDBJ whole genome shotgun (WGS) entry which is preliminary data.</text>
</comment>
<dbReference type="Pfam" id="PF02591">
    <property type="entry name" value="Zn_ribbon_9"/>
    <property type="match status" value="1"/>
</dbReference>
<reference evidence="3 4" key="1">
    <citation type="submission" date="2014-02" db="EMBL/GenBank/DDBJ databases">
        <title>The small core and large imbalanced accessory genome model reveals a collaborative survival strategy of Sorangium cellulosum strains in nature.</title>
        <authorList>
            <person name="Han K."/>
            <person name="Peng R."/>
            <person name="Blom J."/>
            <person name="Li Y.-Z."/>
        </authorList>
    </citation>
    <scope>NUCLEOTIDE SEQUENCE [LARGE SCALE GENOMIC DNA]</scope>
    <source>
        <strain evidence="3 4">So0157-18</strain>
    </source>
</reference>
<organism evidence="3 4">
    <name type="scientific">Sorangium cellulosum</name>
    <name type="common">Polyangium cellulosum</name>
    <dbReference type="NCBI Taxonomy" id="56"/>
    <lineage>
        <taxon>Bacteria</taxon>
        <taxon>Pseudomonadati</taxon>
        <taxon>Myxococcota</taxon>
        <taxon>Polyangia</taxon>
        <taxon>Polyangiales</taxon>
        <taxon>Polyangiaceae</taxon>
        <taxon>Sorangium</taxon>
    </lineage>
</organism>
<evidence type="ECO:0000256" key="1">
    <source>
        <dbReference type="SAM" id="MobiDB-lite"/>
    </source>
</evidence>
<gene>
    <name evidence="3" type="ORF">BE04_27155</name>
</gene>